<dbReference type="AlphaFoldDB" id="A0CVZ2"/>
<evidence type="ECO:0000313" key="2">
    <source>
        <dbReference type="Proteomes" id="UP000000600"/>
    </source>
</evidence>
<dbReference type="KEGG" id="ptm:GSPATT00001161001"/>
<dbReference type="InParanoid" id="A0CVZ2"/>
<keyword evidence="2" id="KW-1185">Reference proteome</keyword>
<proteinExistence type="predicted"/>
<dbReference type="RefSeq" id="XP_001442356.1">
    <property type="nucleotide sequence ID" value="XM_001442319.1"/>
</dbReference>
<protein>
    <submittedName>
        <fullName evidence="1">Uncharacterized protein</fullName>
    </submittedName>
</protein>
<evidence type="ECO:0000313" key="1">
    <source>
        <dbReference type="EMBL" id="CAK74959.1"/>
    </source>
</evidence>
<organism evidence="1 2">
    <name type="scientific">Paramecium tetraurelia</name>
    <dbReference type="NCBI Taxonomy" id="5888"/>
    <lineage>
        <taxon>Eukaryota</taxon>
        <taxon>Sar</taxon>
        <taxon>Alveolata</taxon>
        <taxon>Ciliophora</taxon>
        <taxon>Intramacronucleata</taxon>
        <taxon>Oligohymenophorea</taxon>
        <taxon>Peniculida</taxon>
        <taxon>Parameciidae</taxon>
        <taxon>Paramecium</taxon>
    </lineage>
</organism>
<dbReference type="InterPro" id="IPR012340">
    <property type="entry name" value="NA-bd_OB-fold"/>
</dbReference>
<dbReference type="GeneID" id="5028141"/>
<dbReference type="OrthoDB" id="440760at2759"/>
<dbReference type="HOGENOM" id="CLU_2643327_0_0_1"/>
<reference evidence="1 2" key="1">
    <citation type="journal article" date="2006" name="Nature">
        <title>Global trends of whole-genome duplications revealed by the ciliate Paramecium tetraurelia.</title>
        <authorList>
            <consortium name="Genoscope"/>
            <person name="Aury J.-M."/>
            <person name="Jaillon O."/>
            <person name="Duret L."/>
            <person name="Noel B."/>
            <person name="Jubin C."/>
            <person name="Porcel B.M."/>
            <person name="Segurens B."/>
            <person name="Daubin V."/>
            <person name="Anthouard V."/>
            <person name="Aiach N."/>
            <person name="Arnaiz O."/>
            <person name="Billaut A."/>
            <person name="Beisson J."/>
            <person name="Blanc I."/>
            <person name="Bouhouche K."/>
            <person name="Camara F."/>
            <person name="Duharcourt S."/>
            <person name="Guigo R."/>
            <person name="Gogendeau D."/>
            <person name="Katinka M."/>
            <person name="Keller A.-M."/>
            <person name="Kissmehl R."/>
            <person name="Klotz C."/>
            <person name="Koll F."/>
            <person name="Le Moue A."/>
            <person name="Lepere C."/>
            <person name="Malinsky S."/>
            <person name="Nowacki M."/>
            <person name="Nowak J.K."/>
            <person name="Plattner H."/>
            <person name="Poulain J."/>
            <person name="Ruiz F."/>
            <person name="Serrano V."/>
            <person name="Zagulski M."/>
            <person name="Dessen P."/>
            <person name="Betermier M."/>
            <person name="Weissenbach J."/>
            <person name="Scarpelli C."/>
            <person name="Schachter V."/>
            <person name="Sperling L."/>
            <person name="Meyer E."/>
            <person name="Cohen J."/>
            <person name="Wincker P."/>
        </authorList>
    </citation>
    <scope>NUCLEOTIDE SEQUENCE [LARGE SCALE GENOMIC DNA]</scope>
    <source>
        <strain evidence="1 2">Stock d4-2</strain>
    </source>
</reference>
<sequence>MNKCYLPGVIIKARMILYDGDLLKLYLSSAEDKLVLLFAKHKETLKSMVTLPCDEMLCVESGLKEKESSLTNFNQLV</sequence>
<dbReference type="Proteomes" id="UP000000600">
    <property type="component" value="Unassembled WGS sequence"/>
</dbReference>
<dbReference type="Gene3D" id="2.40.50.140">
    <property type="entry name" value="Nucleic acid-binding proteins"/>
    <property type="match status" value="1"/>
</dbReference>
<name>A0CVZ2_PARTE</name>
<dbReference type="EMBL" id="CT868207">
    <property type="protein sequence ID" value="CAK74959.1"/>
    <property type="molecule type" value="Genomic_DNA"/>
</dbReference>
<accession>A0CVZ2</accession>
<gene>
    <name evidence="1" type="ORF">GSPATT00001161001</name>
</gene>